<keyword evidence="2" id="KW-0964">Secreted</keyword>
<sequence length="196" mass="22266">MSSFPRVVRVILVFVTISALLVDGQKSYFDEIKDAMHSLKSFLHTGLDGLSKLAKTIEVVEQFVDATIDEDCEPYTCPKGFIRKTNPLHRPESNGCGSFGYTWKEEKLPLKELEECCHSHDHCYDECGADKDLCDLHFKKCLYKVCSRHEEELSMLFMKACKGTAKLMYTGTLALGCKAYRDAQNKACQCHARDEF</sequence>
<name>A0A8J2S6S0_9CRUS</name>
<dbReference type="SUPFAM" id="SSF48619">
    <property type="entry name" value="Phospholipase A2, PLA2"/>
    <property type="match status" value="1"/>
</dbReference>
<keyword evidence="5" id="KW-1185">Reference proteome</keyword>
<dbReference type="PANTHER" id="PTHR12824">
    <property type="entry name" value="GROUP XII SECRETORY PHOSPHOLIPASE A2 FAMILY MEMBER"/>
    <property type="match status" value="1"/>
</dbReference>
<gene>
    <name evidence="4" type="ORF">DGAL_LOCUS15354</name>
</gene>
<dbReference type="Pfam" id="PF06951">
    <property type="entry name" value="PLA2G12"/>
    <property type="match status" value="1"/>
</dbReference>
<comment type="caution">
    <text evidence="4">The sequence shown here is derived from an EMBL/GenBank/DDBJ whole genome shotgun (WGS) entry which is preliminary data.</text>
</comment>
<dbReference type="GO" id="GO:0005509">
    <property type="term" value="F:calcium ion binding"/>
    <property type="evidence" value="ECO:0007669"/>
    <property type="project" value="InterPro"/>
</dbReference>
<evidence type="ECO:0000256" key="2">
    <source>
        <dbReference type="ARBA" id="ARBA00022525"/>
    </source>
</evidence>
<feature type="chain" id="PRO_5035188316" description="Group XIIA secretory phospholipase A2" evidence="3">
    <location>
        <begin position="25"/>
        <end position="196"/>
    </location>
</feature>
<dbReference type="InterPro" id="IPR033113">
    <property type="entry name" value="PLA2_histidine"/>
</dbReference>
<dbReference type="GO" id="GO:0006644">
    <property type="term" value="P:phospholipid metabolic process"/>
    <property type="evidence" value="ECO:0007669"/>
    <property type="project" value="InterPro"/>
</dbReference>
<dbReference type="GO" id="GO:0004623">
    <property type="term" value="F:phospholipase A2 activity"/>
    <property type="evidence" value="ECO:0007669"/>
    <property type="project" value="InterPro"/>
</dbReference>
<keyword evidence="3" id="KW-0732">Signal</keyword>
<evidence type="ECO:0008006" key="6">
    <source>
        <dbReference type="Google" id="ProtNLM"/>
    </source>
</evidence>
<proteinExistence type="predicted"/>
<evidence type="ECO:0000313" key="4">
    <source>
        <dbReference type="EMBL" id="CAH0111703.1"/>
    </source>
</evidence>
<dbReference type="GO" id="GO:0050482">
    <property type="term" value="P:arachidonate secretion"/>
    <property type="evidence" value="ECO:0007669"/>
    <property type="project" value="InterPro"/>
</dbReference>
<dbReference type="Proteomes" id="UP000789390">
    <property type="component" value="Unassembled WGS sequence"/>
</dbReference>
<reference evidence="4" key="1">
    <citation type="submission" date="2021-11" db="EMBL/GenBank/DDBJ databases">
        <authorList>
            <person name="Schell T."/>
        </authorList>
    </citation>
    <scope>NUCLEOTIDE SEQUENCE</scope>
    <source>
        <strain evidence="4">M5</strain>
    </source>
</reference>
<dbReference type="AlphaFoldDB" id="A0A8J2S6S0"/>
<dbReference type="InterPro" id="IPR010711">
    <property type="entry name" value="PLA2G12"/>
</dbReference>
<dbReference type="InterPro" id="IPR036444">
    <property type="entry name" value="PLipase_A2_dom_sf"/>
</dbReference>
<organism evidence="4 5">
    <name type="scientific">Daphnia galeata</name>
    <dbReference type="NCBI Taxonomy" id="27404"/>
    <lineage>
        <taxon>Eukaryota</taxon>
        <taxon>Metazoa</taxon>
        <taxon>Ecdysozoa</taxon>
        <taxon>Arthropoda</taxon>
        <taxon>Crustacea</taxon>
        <taxon>Branchiopoda</taxon>
        <taxon>Diplostraca</taxon>
        <taxon>Cladocera</taxon>
        <taxon>Anomopoda</taxon>
        <taxon>Daphniidae</taxon>
        <taxon>Daphnia</taxon>
    </lineage>
</organism>
<dbReference type="PROSITE" id="PS00118">
    <property type="entry name" value="PA2_HIS"/>
    <property type="match status" value="1"/>
</dbReference>
<accession>A0A8J2S6S0</accession>
<comment type="subcellular location">
    <subcellularLocation>
        <location evidence="1">Secreted</location>
    </subcellularLocation>
</comment>
<dbReference type="EMBL" id="CAKKLH010000315">
    <property type="protein sequence ID" value="CAH0111703.1"/>
    <property type="molecule type" value="Genomic_DNA"/>
</dbReference>
<evidence type="ECO:0000256" key="3">
    <source>
        <dbReference type="SAM" id="SignalP"/>
    </source>
</evidence>
<protein>
    <recommendedName>
        <fullName evidence="6">Group XIIA secretory phospholipase A2</fullName>
    </recommendedName>
</protein>
<evidence type="ECO:0000313" key="5">
    <source>
        <dbReference type="Proteomes" id="UP000789390"/>
    </source>
</evidence>
<dbReference type="GO" id="GO:0005576">
    <property type="term" value="C:extracellular region"/>
    <property type="evidence" value="ECO:0007669"/>
    <property type="project" value="UniProtKB-SubCell"/>
</dbReference>
<dbReference type="PANTHER" id="PTHR12824:SF8">
    <property type="entry name" value="GXIVSPLA2, ISOFORM A"/>
    <property type="match status" value="1"/>
</dbReference>
<evidence type="ECO:0000256" key="1">
    <source>
        <dbReference type="ARBA" id="ARBA00004613"/>
    </source>
</evidence>
<feature type="signal peptide" evidence="3">
    <location>
        <begin position="1"/>
        <end position="24"/>
    </location>
</feature>
<dbReference type="GO" id="GO:0016042">
    <property type="term" value="P:lipid catabolic process"/>
    <property type="evidence" value="ECO:0007669"/>
    <property type="project" value="InterPro"/>
</dbReference>
<dbReference type="OrthoDB" id="3935740at2759"/>
<dbReference type="Gene3D" id="1.20.90.10">
    <property type="entry name" value="Phospholipase A2 domain"/>
    <property type="match status" value="1"/>
</dbReference>